<dbReference type="EMBL" id="PDLN01000011">
    <property type="protein sequence ID" value="RDW72070.1"/>
    <property type="molecule type" value="Genomic_DNA"/>
</dbReference>
<evidence type="ECO:0000313" key="1">
    <source>
        <dbReference type="EMBL" id="RDW72070.1"/>
    </source>
</evidence>
<organism evidence="1 2">
    <name type="scientific">Coleophoma crateriformis</name>
    <dbReference type="NCBI Taxonomy" id="565419"/>
    <lineage>
        <taxon>Eukaryota</taxon>
        <taxon>Fungi</taxon>
        <taxon>Dikarya</taxon>
        <taxon>Ascomycota</taxon>
        <taxon>Pezizomycotina</taxon>
        <taxon>Leotiomycetes</taxon>
        <taxon>Helotiales</taxon>
        <taxon>Dermateaceae</taxon>
        <taxon>Coleophoma</taxon>
    </lineage>
</organism>
<dbReference type="Proteomes" id="UP000256328">
    <property type="component" value="Unassembled WGS sequence"/>
</dbReference>
<sequence length="294" mass="33265">MPFLHLDKWRDVVWTSSMVSSPLHYRHLNPPDLTGAVNRETCVFLVNQLLSLPREFAATSAALFIHRRLYEKGLPPLLHELKQLCALHSTQEPEPFYQAIQTATTRLLSTTSTIHTFPSMLTLVQALLLLQILTLFNFQLPPPLRRAAEQRIPLLRHWSQKLYLSAPVALPGAFSVYRAWIVAESVRRTILVSHKVEGIYAMLKEGIFAHTLFVEALPFASRNDWWGSGGGDAEPIDECVIPSEEPLGPVGLTDLVSYREFRDAWVRGEIRELGLFEQLLIATCLGVEAVKLRH</sequence>
<keyword evidence="2" id="KW-1185">Reference proteome</keyword>
<evidence type="ECO:0008006" key="3">
    <source>
        <dbReference type="Google" id="ProtNLM"/>
    </source>
</evidence>
<reference evidence="1 2" key="1">
    <citation type="journal article" date="2018" name="IMA Fungus">
        <title>IMA Genome-F 9: Draft genome sequence of Annulohypoxylon stygium, Aspergillus mulundensis, Berkeleyomyces basicola (syn. Thielaviopsis basicola), Ceratocystis smalleyi, two Cercospora beticola strains, Coleophoma cylindrospora, Fusarium fracticaudum, Phialophora cf. hyalina, and Morchella septimelata.</title>
        <authorList>
            <person name="Wingfield B.D."/>
            <person name="Bills G.F."/>
            <person name="Dong Y."/>
            <person name="Huang W."/>
            <person name="Nel W.J."/>
            <person name="Swalarsk-Parry B.S."/>
            <person name="Vaghefi N."/>
            <person name="Wilken P.M."/>
            <person name="An Z."/>
            <person name="de Beer Z.W."/>
            <person name="De Vos L."/>
            <person name="Chen L."/>
            <person name="Duong T.A."/>
            <person name="Gao Y."/>
            <person name="Hammerbacher A."/>
            <person name="Kikkert J.R."/>
            <person name="Li Y."/>
            <person name="Li H."/>
            <person name="Li K."/>
            <person name="Li Q."/>
            <person name="Liu X."/>
            <person name="Ma X."/>
            <person name="Naidoo K."/>
            <person name="Pethybridge S.J."/>
            <person name="Sun J."/>
            <person name="Steenkamp E.T."/>
            <person name="van der Nest M.A."/>
            <person name="van Wyk S."/>
            <person name="Wingfield M.J."/>
            <person name="Xiong C."/>
            <person name="Yue Q."/>
            <person name="Zhang X."/>
        </authorList>
    </citation>
    <scope>NUCLEOTIDE SEQUENCE [LARGE SCALE GENOMIC DNA]</scope>
    <source>
        <strain evidence="1 2">BP5796</strain>
    </source>
</reference>
<protein>
    <recommendedName>
        <fullName evidence="3">Transcription factor domain-containing protein</fullName>
    </recommendedName>
</protein>
<gene>
    <name evidence="1" type="ORF">BP5796_08104</name>
</gene>
<dbReference type="AlphaFoldDB" id="A0A3D8RDL8"/>
<proteinExistence type="predicted"/>
<comment type="caution">
    <text evidence="1">The sequence shown here is derived from an EMBL/GenBank/DDBJ whole genome shotgun (WGS) entry which is preliminary data.</text>
</comment>
<accession>A0A3D8RDL8</accession>
<name>A0A3D8RDL8_9HELO</name>
<evidence type="ECO:0000313" key="2">
    <source>
        <dbReference type="Proteomes" id="UP000256328"/>
    </source>
</evidence>
<dbReference type="OrthoDB" id="4216928at2759"/>